<evidence type="ECO:0000256" key="2">
    <source>
        <dbReference type="ARBA" id="ARBA00023012"/>
    </source>
</evidence>
<dbReference type="GO" id="GO:0009927">
    <property type="term" value="F:histidine phosphotransfer kinase activity"/>
    <property type="evidence" value="ECO:0007669"/>
    <property type="project" value="UniProtKB-UniRule"/>
</dbReference>
<dbReference type="PANTHER" id="PTHR28242:SF63">
    <property type="entry name" value="HISTIDINE-CONTAINING PHOSPHOTRANSFER PROTEIN"/>
    <property type="match status" value="1"/>
</dbReference>
<dbReference type="PANTHER" id="PTHR28242">
    <property type="entry name" value="PHOSPHORELAY INTERMEDIATE PROTEIN YPD1"/>
    <property type="match status" value="1"/>
</dbReference>
<keyword evidence="1 3" id="KW-0932">Cytokinin signaling pathway</keyword>
<dbReference type="GO" id="GO:0005829">
    <property type="term" value="C:cytosol"/>
    <property type="evidence" value="ECO:0007669"/>
    <property type="project" value="UniProtKB-SubCell"/>
</dbReference>
<organism evidence="5 6">
    <name type="scientific">Citrus x changshan-huyou</name>
    <dbReference type="NCBI Taxonomy" id="2935761"/>
    <lineage>
        <taxon>Eukaryota</taxon>
        <taxon>Viridiplantae</taxon>
        <taxon>Streptophyta</taxon>
        <taxon>Embryophyta</taxon>
        <taxon>Tracheophyta</taxon>
        <taxon>Spermatophyta</taxon>
        <taxon>Magnoliopsida</taxon>
        <taxon>eudicotyledons</taxon>
        <taxon>Gunneridae</taxon>
        <taxon>Pentapetalae</taxon>
        <taxon>rosids</taxon>
        <taxon>malvids</taxon>
        <taxon>Sapindales</taxon>
        <taxon>Rutaceae</taxon>
        <taxon>Aurantioideae</taxon>
        <taxon>Citrus</taxon>
    </lineage>
</organism>
<dbReference type="Pfam" id="PF01627">
    <property type="entry name" value="Hpt"/>
    <property type="match status" value="1"/>
</dbReference>
<sequence length="173" mass="19431">MADKVALNRQLLDTITSMEVEVPFISLSISLFIYSPMQGLVDSRFRMVYSLKEANGPFFFAELIPTFCSDAQTTIREMTLALEQPVVNYHEMEELCMKIKGGTSCIGAHQIALACGDLRHAIDDRSKERCTVAVDAIRHEFLKLHSKMAIVLQLTTGISFDALRFGHAEESHF</sequence>
<feature type="domain" description="HPt" evidence="4">
    <location>
        <begin position="62"/>
        <end position="141"/>
    </location>
</feature>
<dbReference type="InterPro" id="IPR008207">
    <property type="entry name" value="Sig_transdc_His_kin_Hpt_dom"/>
</dbReference>
<evidence type="ECO:0000313" key="6">
    <source>
        <dbReference type="Proteomes" id="UP001428341"/>
    </source>
</evidence>
<comment type="subcellular location">
    <subcellularLocation>
        <location evidence="3">Cytoplasm</location>
        <location evidence="3">Cytosol</location>
    </subcellularLocation>
    <subcellularLocation>
        <location evidence="3">Nucleus</location>
    </subcellularLocation>
</comment>
<dbReference type="GO" id="GO:0000160">
    <property type="term" value="P:phosphorelay signal transduction system"/>
    <property type="evidence" value="ECO:0007669"/>
    <property type="project" value="UniProtKB-UniRule"/>
</dbReference>
<name>A0AAP0QDF7_9ROSI</name>
<accession>A0AAP0QDF7</accession>
<dbReference type="InterPro" id="IPR045871">
    <property type="entry name" value="AHP1-5/YPD1"/>
</dbReference>
<dbReference type="GO" id="GO:0043424">
    <property type="term" value="F:protein histidine kinase binding"/>
    <property type="evidence" value="ECO:0007669"/>
    <property type="project" value="UniProtKB-UniRule"/>
</dbReference>
<dbReference type="EMBL" id="JBCGBO010000007">
    <property type="protein sequence ID" value="KAK9187352.1"/>
    <property type="molecule type" value="Genomic_DNA"/>
</dbReference>
<dbReference type="InterPro" id="IPR036641">
    <property type="entry name" value="HPT_dom_sf"/>
</dbReference>
<proteinExistence type="predicted"/>
<evidence type="ECO:0000256" key="1">
    <source>
        <dbReference type="ARBA" id="ARBA00022864"/>
    </source>
</evidence>
<evidence type="ECO:0000259" key="4">
    <source>
        <dbReference type="Pfam" id="PF01627"/>
    </source>
</evidence>
<dbReference type="Gene3D" id="1.20.120.160">
    <property type="entry name" value="HPT domain"/>
    <property type="match status" value="1"/>
</dbReference>
<dbReference type="SUPFAM" id="SSF47226">
    <property type="entry name" value="Histidine-containing phosphotransfer domain, HPT domain"/>
    <property type="match status" value="1"/>
</dbReference>
<evidence type="ECO:0000313" key="5">
    <source>
        <dbReference type="EMBL" id="KAK9187352.1"/>
    </source>
</evidence>
<comment type="caution">
    <text evidence="5">The sequence shown here is derived from an EMBL/GenBank/DDBJ whole genome shotgun (WGS) entry which is preliminary data.</text>
</comment>
<protein>
    <recommendedName>
        <fullName evidence="3">Histidine-containing phosphotransfer protein</fullName>
    </recommendedName>
</protein>
<comment type="function">
    <text evidence="3">Functions as a two-component phosphorelay mediators between cytokinin sensor histidine kinases and response regulators (B-type ARRs). Plays an important role in propagating cytokinin signal transduction.</text>
</comment>
<keyword evidence="2 3" id="KW-0902">Two-component regulatory system</keyword>
<dbReference type="GO" id="GO:0009736">
    <property type="term" value="P:cytokinin-activated signaling pathway"/>
    <property type="evidence" value="ECO:0007669"/>
    <property type="project" value="UniProtKB-KW"/>
</dbReference>
<gene>
    <name evidence="5" type="ORF">WN944_018746</name>
</gene>
<reference evidence="5 6" key="1">
    <citation type="submission" date="2024-05" db="EMBL/GenBank/DDBJ databases">
        <title>Haplotype-resolved chromosome-level genome assembly of Huyou (Citrus changshanensis).</title>
        <authorList>
            <person name="Miao C."/>
            <person name="Chen W."/>
            <person name="Wu Y."/>
            <person name="Wang L."/>
            <person name="Zhao S."/>
            <person name="Grierson D."/>
            <person name="Xu C."/>
            <person name="Chen K."/>
        </authorList>
    </citation>
    <scope>NUCLEOTIDE SEQUENCE [LARGE SCALE GENOMIC DNA]</scope>
    <source>
        <strain evidence="5">01-14</strain>
        <tissue evidence="5">Leaf</tissue>
    </source>
</reference>
<dbReference type="AlphaFoldDB" id="A0AAP0QDF7"/>
<evidence type="ECO:0000256" key="3">
    <source>
        <dbReference type="RuleBase" id="RU369004"/>
    </source>
</evidence>
<comment type="domain">
    <text evidence="3">Histidine-containing phosphotransfer domain (HPt) contains an active histidine that mediates the phosphotransfer.</text>
</comment>
<keyword evidence="6" id="KW-1185">Reference proteome</keyword>
<dbReference type="GO" id="GO:0005634">
    <property type="term" value="C:nucleus"/>
    <property type="evidence" value="ECO:0007669"/>
    <property type="project" value="UniProtKB-SubCell"/>
</dbReference>
<dbReference type="Proteomes" id="UP001428341">
    <property type="component" value="Unassembled WGS sequence"/>
</dbReference>